<dbReference type="AlphaFoldDB" id="A0A1H0PPT5"/>
<reference evidence="4" key="1">
    <citation type="submission" date="2016-10" db="EMBL/GenBank/DDBJ databases">
        <authorList>
            <person name="Varghese N."/>
            <person name="Submissions S."/>
        </authorList>
    </citation>
    <scope>NUCLEOTIDE SEQUENCE [LARGE SCALE GENOMIC DNA]</scope>
    <source>
        <strain evidence="4">CGMCC 1.3703</strain>
    </source>
</reference>
<feature type="domain" description="Myb-like" evidence="2">
    <location>
        <begin position="5"/>
        <end position="57"/>
    </location>
</feature>
<evidence type="ECO:0000313" key="3">
    <source>
        <dbReference type="EMBL" id="SDP07014.1"/>
    </source>
</evidence>
<dbReference type="InterPro" id="IPR014243">
    <property type="entry name" value="RsfA-like"/>
</dbReference>
<feature type="coiled-coil region" evidence="1">
    <location>
        <begin position="112"/>
        <end position="146"/>
    </location>
</feature>
<accession>A0A1H0PPT5</accession>
<dbReference type="PROSITE" id="PS50090">
    <property type="entry name" value="MYB_LIKE"/>
    <property type="match status" value="1"/>
</dbReference>
<name>A0A1H0PPT5_HALAD</name>
<organism evidence="3 4">
    <name type="scientific">Halobacillus aidingensis</name>
    <dbReference type="NCBI Taxonomy" id="240303"/>
    <lineage>
        <taxon>Bacteria</taxon>
        <taxon>Bacillati</taxon>
        <taxon>Bacillota</taxon>
        <taxon>Bacilli</taxon>
        <taxon>Bacillales</taxon>
        <taxon>Bacillaceae</taxon>
        <taxon>Halobacillus</taxon>
    </lineage>
</organism>
<keyword evidence="1" id="KW-0175">Coiled coil</keyword>
<dbReference type="OrthoDB" id="2845592at2"/>
<dbReference type="PANTHER" id="PTHR41302:SF2">
    <property type="entry name" value="PRESPORE SPECIFIC TRANSCRIPTIONAL ACTIVATOR RSFA"/>
    <property type="match status" value="1"/>
</dbReference>
<dbReference type="Proteomes" id="UP000198860">
    <property type="component" value="Unassembled WGS sequence"/>
</dbReference>
<dbReference type="PANTHER" id="PTHR41302">
    <property type="entry name" value="PRESPORE-SPECIFIC TRANSCRIPTIONAL REGULATOR RSFA-RELATED"/>
    <property type="match status" value="1"/>
</dbReference>
<gene>
    <name evidence="3" type="ORF">SAMN05421677_11187</name>
</gene>
<dbReference type="NCBIfam" id="TIGR02894">
    <property type="entry name" value="DNA_bind_RsfA"/>
    <property type="match status" value="1"/>
</dbReference>
<dbReference type="InterPro" id="IPR009057">
    <property type="entry name" value="Homeodomain-like_sf"/>
</dbReference>
<evidence type="ECO:0000313" key="4">
    <source>
        <dbReference type="Proteomes" id="UP000198860"/>
    </source>
</evidence>
<dbReference type="InterPro" id="IPR001005">
    <property type="entry name" value="SANT/Myb"/>
</dbReference>
<dbReference type="Gene3D" id="1.10.10.60">
    <property type="entry name" value="Homeodomain-like"/>
    <property type="match status" value="1"/>
</dbReference>
<dbReference type="STRING" id="240303.SAMN05421677_11187"/>
<protein>
    <submittedName>
        <fullName evidence="3">Transcription factor, RsfA family</fullName>
    </submittedName>
</protein>
<sequence length="160" mass="18778">MDAPRQDAWKDEEDLLLATTVLKHIREGKTQLEAFQEVAEQLHRTPAACGFRWNATVRKEYQKEIQDAKNSRKATRTIYSSSKSSDDTPMSLDAAISFLKEMKTKQFEDYGKENLETQLKKLNEDNEKLREELKQWEAAWNEMDKLVHWVREKRKSESGV</sequence>
<proteinExistence type="predicted"/>
<keyword evidence="4" id="KW-1185">Reference proteome</keyword>
<dbReference type="SUPFAM" id="SSF46689">
    <property type="entry name" value="Homeodomain-like"/>
    <property type="match status" value="1"/>
</dbReference>
<dbReference type="RefSeq" id="WP_089652799.1">
    <property type="nucleotide sequence ID" value="NZ_FNIZ01000011.1"/>
</dbReference>
<evidence type="ECO:0000256" key="1">
    <source>
        <dbReference type="SAM" id="Coils"/>
    </source>
</evidence>
<dbReference type="Pfam" id="PF13921">
    <property type="entry name" value="Myb_DNA-bind_6"/>
    <property type="match status" value="1"/>
</dbReference>
<evidence type="ECO:0000259" key="2">
    <source>
        <dbReference type="PROSITE" id="PS50090"/>
    </source>
</evidence>
<dbReference type="EMBL" id="FNIZ01000011">
    <property type="protein sequence ID" value="SDP07014.1"/>
    <property type="molecule type" value="Genomic_DNA"/>
</dbReference>